<dbReference type="PANTHER" id="PTHR32154">
    <property type="entry name" value="PYRUVATE-FLAVODOXIN OXIDOREDUCTASE-RELATED"/>
    <property type="match status" value="1"/>
</dbReference>
<dbReference type="Pfam" id="PF17147">
    <property type="entry name" value="PFOR_II"/>
    <property type="match status" value="1"/>
</dbReference>
<evidence type="ECO:0000259" key="1">
    <source>
        <dbReference type="Pfam" id="PF17147"/>
    </source>
</evidence>
<dbReference type="InterPro" id="IPR009014">
    <property type="entry name" value="Transketo_C/PFOR_II"/>
</dbReference>
<proteinExistence type="predicted"/>
<dbReference type="Gene3D" id="3.40.50.920">
    <property type="match status" value="1"/>
</dbReference>
<feature type="non-terminal residue" evidence="2">
    <location>
        <position position="1"/>
    </location>
</feature>
<dbReference type="GO" id="GO:0006979">
    <property type="term" value="P:response to oxidative stress"/>
    <property type="evidence" value="ECO:0007669"/>
    <property type="project" value="TreeGrafter"/>
</dbReference>
<name>A0A938B2N4_UNCTE</name>
<evidence type="ECO:0000313" key="2">
    <source>
        <dbReference type="EMBL" id="MBM3226317.1"/>
    </source>
</evidence>
<dbReference type="InterPro" id="IPR050722">
    <property type="entry name" value="Pyruvate:ferred/Flavod_OxRd"/>
</dbReference>
<dbReference type="PANTHER" id="PTHR32154:SF20">
    <property type="entry name" value="2-OXOGLUTARATE OXIDOREDUCTASE SUBUNIT KORA"/>
    <property type="match status" value="1"/>
</dbReference>
<evidence type="ECO:0000313" key="3">
    <source>
        <dbReference type="Proteomes" id="UP000712673"/>
    </source>
</evidence>
<feature type="domain" description="Pyruvate:ferredoxin oxidoreductase core" evidence="1">
    <location>
        <begin position="1"/>
        <end position="66"/>
    </location>
</feature>
<reference evidence="2" key="1">
    <citation type="submission" date="2019-03" db="EMBL/GenBank/DDBJ databases">
        <title>Lake Tanganyika Metagenome-Assembled Genomes (MAGs).</title>
        <authorList>
            <person name="Tran P."/>
        </authorList>
    </citation>
    <scope>NUCLEOTIDE SEQUENCE</scope>
    <source>
        <strain evidence="2">K_DeepCast_65m_m2_066</strain>
    </source>
</reference>
<organism evidence="2 3">
    <name type="scientific">Tectimicrobiota bacterium</name>
    <dbReference type="NCBI Taxonomy" id="2528274"/>
    <lineage>
        <taxon>Bacteria</taxon>
        <taxon>Pseudomonadati</taxon>
        <taxon>Nitrospinota/Tectimicrobiota group</taxon>
        <taxon>Candidatus Tectimicrobiota</taxon>
    </lineage>
</organism>
<dbReference type="Proteomes" id="UP000712673">
    <property type="component" value="Unassembled WGS sequence"/>
</dbReference>
<dbReference type="EMBL" id="VGLS01000865">
    <property type="protein sequence ID" value="MBM3226317.1"/>
    <property type="molecule type" value="Genomic_DNA"/>
</dbReference>
<dbReference type="InterPro" id="IPR033412">
    <property type="entry name" value="PFOR_II"/>
</dbReference>
<dbReference type="SUPFAM" id="SSF52922">
    <property type="entry name" value="TK C-terminal domain-like"/>
    <property type="match status" value="1"/>
</dbReference>
<comment type="caution">
    <text evidence="2">The sequence shown here is derived from an EMBL/GenBank/DDBJ whole genome shotgun (WGS) entry which is preliminary data.</text>
</comment>
<dbReference type="AlphaFoldDB" id="A0A938B2N4"/>
<sequence length="100" mass="11078">ELLILSWGSTYGAAITAVQKMRDQGASVSHAHLRYLNPFPKNLGDILPRFNKVLIPELNLGQLRLLIRARYLVDAVGLPKVQGLPFKVSEIVAKCEELLA</sequence>
<gene>
    <name evidence="2" type="ORF">FJZ47_21340</name>
</gene>
<protein>
    <submittedName>
        <fullName evidence="2">2-oxoglutarate ferredoxin oxidoreductase subunit alpha</fullName>
    </submittedName>
</protein>
<accession>A0A938B2N4</accession>